<dbReference type="Gene3D" id="3.40.50.510">
    <property type="entry name" value="Phosphotransferase system, mannose-type IIA component"/>
    <property type="match status" value="1"/>
</dbReference>
<evidence type="ECO:0000256" key="5">
    <source>
        <dbReference type="ARBA" id="ARBA00022679"/>
    </source>
</evidence>
<dbReference type="CDD" id="cd00006">
    <property type="entry name" value="PTS_IIA_man"/>
    <property type="match status" value="1"/>
</dbReference>
<feature type="domain" description="PTS EIIA type-4" evidence="8">
    <location>
        <begin position="3"/>
        <end position="134"/>
    </location>
</feature>
<dbReference type="SUPFAM" id="SSF53062">
    <property type="entry name" value="PTS system fructose IIA component-like"/>
    <property type="match status" value="1"/>
</dbReference>
<dbReference type="Pfam" id="PF03610">
    <property type="entry name" value="EIIA-man"/>
    <property type="match status" value="1"/>
</dbReference>
<name>A0ABW8TQP4_9CLOT</name>
<proteinExistence type="predicted"/>
<dbReference type="InterPro" id="IPR004701">
    <property type="entry name" value="PTS_EIIA_man-typ"/>
</dbReference>
<evidence type="ECO:0000256" key="6">
    <source>
        <dbReference type="ARBA" id="ARBA00022683"/>
    </source>
</evidence>
<dbReference type="PANTHER" id="PTHR33799">
    <property type="entry name" value="PTS PERMEASE-RELATED-RELATED"/>
    <property type="match status" value="1"/>
</dbReference>
<accession>A0ABW8TQP4</accession>
<gene>
    <name evidence="9" type="ORF">ACJDUH_01935</name>
</gene>
<keyword evidence="6" id="KW-0598">Phosphotransferase system</keyword>
<dbReference type="InterPro" id="IPR051471">
    <property type="entry name" value="Bacterial_PTS_sugar_comp"/>
</dbReference>
<evidence type="ECO:0000256" key="7">
    <source>
        <dbReference type="ARBA" id="ARBA00022777"/>
    </source>
</evidence>
<comment type="caution">
    <text evidence="9">The sequence shown here is derived from an EMBL/GenBank/DDBJ whole genome shotgun (WGS) entry which is preliminary data.</text>
</comment>
<evidence type="ECO:0000259" key="8">
    <source>
        <dbReference type="PROSITE" id="PS51096"/>
    </source>
</evidence>
<organism evidence="9 10">
    <name type="scientific">Candidatus Clostridium radicumherbarum</name>
    <dbReference type="NCBI Taxonomy" id="3381662"/>
    <lineage>
        <taxon>Bacteria</taxon>
        <taxon>Bacillati</taxon>
        <taxon>Bacillota</taxon>
        <taxon>Clostridia</taxon>
        <taxon>Eubacteriales</taxon>
        <taxon>Clostridiaceae</taxon>
        <taxon>Clostridium</taxon>
    </lineage>
</organism>
<evidence type="ECO:0000313" key="9">
    <source>
        <dbReference type="EMBL" id="MFL0266846.1"/>
    </source>
</evidence>
<keyword evidence="7" id="KW-0418">Kinase</keyword>
<dbReference type="InterPro" id="IPR036662">
    <property type="entry name" value="PTS_EIIA_man-typ_sf"/>
</dbReference>
<evidence type="ECO:0000256" key="4">
    <source>
        <dbReference type="ARBA" id="ARBA00022597"/>
    </source>
</evidence>
<evidence type="ECO:0000256" key="3">
    <source>
        <dbReference type="ARBA" id="ARBA00022490"/>
    </source>
</evidence>
<dbReference type="PANTHER" id="PTHR33799:SF1">
    <property type="entry name" value="PTS SYSTEM MANNOSE-SPECIFIC EIIAB COMPONENT-RELATED"/>
    <property type="match status" value="1"/>
</dbReference>
<dbReference type="InterPro" id="IPR033887">
    <property type="entry name" value="PTS_IIA_man"/>
</dbReference>
<keyword evidence="10" id="KW-1185">Reference proteome</keyword>
<keyword evidence="2" id="KW-0813">Transport</keyword>
<keyword evidence="5" id="KW-0808">Transferase</keyword>
<keyword evidence="4 9" id="KW-0762">Sugar transport</keyword>
<evidence type="ECO:0000256" key="1">
    <source>
        <dbReference type="ARBA" id="ARBA00004496"/>
    </source>
</evidence>
<reference evidence="9 10" key="1">
    <citation type="submission" date="2024-11" db="EMBL/GenBank/DDBJ databases">
        <authorList>
            <person name="Heng Y.C."/>
            <person name="Lim A.C.H."/>
            <person name="Lee J.K.Y."/>
            <person name="Kittelmann S."/>
        </authorList>
    </citation>
    <scope>NUCLEOTIDE SEQUENCE [LARGE SCALE GENOMIC DNA]</scope>
    <source>
        <strain evidence="9 10">WILCCON 0202</strain>
    </source>
</reference>
<dbReference type="RefSeq" id="WP_406763467.1">
    <property type="nucleotide sequence ID" value="NZ_JBJHZY010000001.1"/>
</dbReference>
<dbReference type="EMBL" id="JBJHZY010000001">
    <property type="protein sequence ID" value="MFL0266846.1"/>
    <property type="molecule type" value="Genomic_DNA"/>
</dbReference>
<evidence type="ECO:0000313" key="10">
    <source>
        <dbReference type="Proteomes" id="UP001623661"/>
    </source>
</evidence>
<evidence type="ECO:0000256" key="2">
    <source>
        <dbReference type="ARBA" id="ARBA00022448"/>
    </source>
</evidence>
<comment type="subcellular location">
    <subcellularLocation>
        <location evidence="1">Cytoplasm</location>
    </subcellularLocation>
</comment>
<sequence length="134" mass="14886">MSKLNIVVGTHGRFGEELIKSAEMIVGKMENVKSVSLLPMMSFEEFMQQADSVLSDMEGPVLALVDLYGGTPCNVLSALTRKYHHNVITGVNLPMLVELYVDTINKEELDMEEVVKNCIEILKSSGVHTNKMLE</sequence>
<dbReference type="Proteomes" id="UP001623661">
    <property type="component" value="Unassembled WGS sequence"/>
</dbReference>
<keyword evidence="3" id="KW-0963">Cytoplasm</keyword>
<dbReference type="PROSITE" id="PS51096">
    <property type="entry name" value="PTS_EIIA_TYPE_4"/>
    <property type="match status" value="1"/>
</dbReference>
<protein>
    <submittedName>
        <fullName evidence="9">PTS sugar transporter subunit IIA</fullName>
    </submittedName>
</protein>